<name>A0ABU2M103_9ACTN</name>
<accession>A0ABU2M103</accession>
<comment type="similarity">
    <text evidence="2">Belongs to the terpene synthase family.</text>
</comment>
<gene>
    <name evidence="4" type="ORF">RNC47_34995</name>
</gene>
<dbReference type="SFLD" id="SFLDS00005">
    <property type="entry name" value="Isoprenoid_Synthase_Type_I"/>
    <property type="match status" value="1"/>
</dbReference>
<dbReference type="EC" id="4.2.3.-" evidence="2"/>
<evidence type="ECO:0000313" key="5">
    <source>
        <dbReference type="Proteomes" id="UP001183420"/>
    </source>
</evidence>
<dbReference type="RefSeq" id="WP_311604785.1">
    <property type="nucleotide sequence ID" value="NZ_JAVREM010000117.1"/>
</dbReference>
<comment type="caution">
    <text evidence="4">The sequence shown here is derived from an EMBL/GenBank/DDBJ whole genome shotgun (WGS) entry which is preliminary data.</text>
</comment>
<dbReference type="Gene3D" id="1.10.600.10">
    <property type="entry name" value="Farnesyl Diphosphate Synthase"/>
    <property type="match status" value="1"/>
</dbReference>
<keyword evidence="2" id="KW-0460">Magnesium</keyword>
<dbReference type="SUPFAM" id="SSF48576">
    <property type="entry name" value="Terpenoid synthases"/>
    <property type="match status" value="1"/>
</dbReference>
<keyword evidence="5" id="KW-1185">Reference proteome</keyword>
<evidence type="ECO:0000256" key="3">
    <source>
        <dbReference type="SAM" id="MobiDB-lite"/>
    </source>
</evidence>
<dbReference type="PANTHER" id="PTHR35201:SF4">
    <property type="entry name" value="BETA-PINACENE SYNTHASE-RELATED"/>
    <property type="match status" value="1"/>
</dbReference>
<organism evidence="4 5">
    <name type="scientific">Streptomyces millisiae</name>
    <dbReference type="NCBI Taxonomy" id="3075542"/>
    <lineage>
        <taxon>Bacteria</taxon>
        <taxon>Bacillati</taxon>
        <taxon>Actinomycetota</taxon>
        <taxon>Actinomycetes</taxon>
        <taxon>Kitasatosporales</taxon>
        <taxon>Streptomycetaceae</taxon>
        <taxon>Streptomyces</taxon>
    </lineage>
</organism>
<reference evidence="5" key="1">
    <citation type="submission" date="2023-07" db="EMBL/GenBank/DDBJ databases">
        <title>30 novel species of actinomycetes from the DSMZ collection.</title>
        <authorList>
            <person name="Nouioui I."/>
        </authorList>
    </citation>
    <scope>NUCLEOTIDE SEQUENCE [LARGE SCALE GENOMIC DNA]</scope>
    <source>
        <strain evidence="5">DSM 44918</strain>
    </source>
</reference>
<dbReference type="Proteomes" id="UP001183420">
    <property type="component" value="Unassembled WGS sequence"/>
</dbReference>
<evidence type="ECO:0000256" key="1">
    <source>
        <dbReference type="ARBA" id="ARBA00023239"/>
    </source>
</evidence>
<dbReference type="InterPro" id="IPR008949">
    <property type="entry name" value="Isoprenoid_synthase_dom_sf"/>
</dbReference>
<keyword evidence="2" id="KW-0479">Metal-binding</keyword>
<dbReference type="PANTHER" id="PTHR35201">
    <property type="entry name" value="TERPENE SYNTHASE"/>
    <property type="match status" value="1"/>
</dbReference>
<protein>
    <recommendedName>
        <fullName evidence="2">Terpene synthase</fullName>
        <ecNumber evidence="2">4.2.3.-</ecNumber>
    </recommendedName>
</protein>
<keyword evidence="1 2" id="KW-0456">Lyase</keyword>
<feature type="compositionally biased region" description="Pro residues" evidence="3">
    <location>
        <begin position="322"/>
        <end position="337"/>
    </location>
</feature>
<sequence length="337" mass="37121">MPQDISFYLPFQGSINPGAGRARIHHLDWVRRHGLVVGEAALRRYQGWQVTDLAAYAYPEAAGGDLDLVTDAVCIGFPLDDLFDGPLGRQPERVAQLVTELAAIPYRAPGTPPALDAPIARAYADVWRRSVVGMSPAWRARAAANLGRFFRAYVREARNRAQGVVLDEEAYVRLRRQAVGTAPCFDLIERAGHFEVPAGVFWSHEVRLLTRCAGDVVFLCNDVHSAEREEAQGDPHNLVLIRQRARGCPREEAVRQVTRLATSRARVFAALAARLPELCERLGVDARGQADLDRYVAGLRNWMVGNQRWGVVTPRYGAAPQPTEPPRPATPAPTGGP</sequence>
<dbReference type="SFLD" id="SFLDG01020">
    <property type="entry name" value="Terpene_Cyclase_Like_2"/>
    <property type="match status" value="1"/>
</dbReference>
<evidence type="ECO:0000256" key="2">
    <source>
        <dbReference type="RuleBase" id="RU366034"/>
    </source>
</evidence>
<proteinExistence type="inferred from homology"/>
<evidence type="ECO:0000313" key="4">
    <source>
        <dbReference type="EMBL" id="MDT0323522.1"/>
    </source>
</evidence>
<dbReference type="Pfam" id="PF19086">
    <property type="entry name" value="Terpene_syn_C_2"/>
    <property type="match status" value="1"/>
</dbReference>
<dbReference type="EMBL" id="JAVREM010000117">
    <property type="protein sequence ID" value="MDT0323522.1"/>
    <property type="molecule type" value="Genomic_DNA"/>
</dbReference>
<comment type="cofactor">
    <cofactor evidence="2">
        <name>Mg(2+)</name>
        <dbReference type="ChEBI" id="CHEBI:18420"/>
    </cofactor>
</comment>
<dbReference type="InterPro" id="IPR034686">
    <property type="entry name" value="Terpene_cyclase-like_2"/>
</dbReference>
<feature type="region of interest" description="Disordered" evidence="3">
    <location>
        <begin position="315"/>
        <end position="337"/>
    </location>
</feature>